<accession>A0A1J4K7B6</accession>
<keyword evidence="2" id="KW-1185">Reference proteome</keyword>
<comment type="caution">
    <text evidence="1">The sequence shown here is derived from an EMBL/GenBank/DDBJ whole genome shotgun (WGS) entry which is preliminary data.</text>
</comment>
<dbReference type="RefSeq" id="XP_068358740.1">
    <property type="nucleotide sequence ID" value="XM_068505052.1"/>
</dbReference>
<reference evidence="1" key="1">
    <citation type="submission" date="2016-10" db="EMBL/GenBank/DDBJ databases">
        <authorList>
            <person name="Benchimol M."/>
            <person name="Almeida L.G."/>
            <person name="Vasconcelos A.T."/>
            <person name="Perreira-Neves A."/>
            <person name="Rosa I.A."/>
            <person name="Tasca T."/>
            <person name="Bogo M.R."/>
            <person name="de Souza W."/>
        </authorList>
    </citation>
    <scope>NUCLEOTIDE SEQUENCE [LARGE SCALE GENOMIC DNA]</scope>
    <source>
        <strain evidence="1">K</strain>
    </source>
</reference>
<dbReference type="VEuPathDB" id="TrichDB:TRFO_26613"/>
<proteinExistence type="predicted"/>
<dbReference type="EMBL" id="MLAK01000752">
    <property type="protein sequence ID" value="OHT05604.1"/>
    <property type="molecule type" value="Genomic_DNA"/>
</dbReference>
<dbReference type="Proteomes" id="UP000179807">
    <property type="component" value="Unassembled WGS sequence"/>
</dbReference>
<dbReference type="GeneID" id="94839756"/>
<gene>
    <name evidence="1" type="ORF">TRFO_26613</name>
</gene>
<evidence type="ECO:0000313" key="1">
    <source>
        <dbReference type="EMBL" id="OHT05604.1"/>
    </source>
</evidence>
<organism evidence="1 2">
    <name type="scientific">Tritrichomonas foetus</name>
    <dbReference type="NCBI Taxonomy" id="1144522"/>
    <lineage>
        <taxon>Eukaryota</taxon>
        <taxon>Metamonada</taxon>
        <taxon>Parabasalia</taxon>
        <taxon>Tritrichomonadida</taxon>
        <taxon>Tritrichomonadidae</taxon>
        <taxon>Tritrichomonas</taxon>
    </lineage>
</organism>
<name>A0A1J4K7B6_9EUKA</name>
<sequence>MLTNPKFQLFISLFFHQLEKVPDSISSQFSVPLFYFFLNQDDNTFDQGNVQIPNSQVFQNQNHSYDTSRDTRGELDNLEINQKTTNLDNADTQNDIPHSTEKLNNFQFLHSLNIYILNFLIKFPPPQFIISKTKILQQSYLRNCRDPVISLLFVDFLSQNESIPIFQDDLFVSQACKFLQNFGCHFLSIIQLSDLYIEGIMESNDCFLIVGEKHPCLSVRVVILYSLIKT</sequence>
<evidence type="ECO:0000313" key="2">
    <source>
        <dbReference type="Proteomes" id="UP000179807"/>
    </source>
</evidence>
<dbReference type="AlphaFoldDB" id="A0A1J4K7B6"/>
<protein>
    <submittedName>
        <fullName evidence="1">Uncharacterized protein</fullName>
    </submittedName>
</protein>